<proteinExistence type="predicted"/>
<name>A0A142IDL9_9CAUD</name>
<reference evidence="1 2" key="1">
    <citation type="journal article" date="2016" name="Front. Microbiol.">
        <title>Characterization of Novel Bacteriophages for Biocontrol of Bacterial Blight in Leek Caused by Pseudomonas syringae pv. porri.</title>
        <authorList>
            <person name="Rombouts S."/>
            <person name="Lavigne R."/>
        </authorList>
    </citation>
    <scope>NUCLEOTIDE SEQUENCE [LARGE SCALE GENOMIC DNA]</scope>
</reference>
<dbReference type="OrthoDB" id="901at10239"/>
<dbReference type="GeneID" id="28802470"/>
<keyword evidence="2" id="KW-1185">Reference proteome</keyword>
<sequence length="694" mass="71717">MDLIKYDMTNIWAVAGDVVAPEVAKIRQGWGVEVVPRQWWNWFENRQDNNIAYILQKGIPEWDSTTEYIINKSYVQRNGITYKCTQTGTNSDPVSLVGWVKAFVESTPYLEKVKNTQLVNSSIPAINSSGDASYALYGEVGLQSLVASTQLQGRNAIQAQQASSNLSALSGVTASTNGLPYFTSTTAMGIATLTSFGRSFISANDSASARSLLGLGSSATLNVGTTANTVVAGDDPRITGAMQRGNNLADLLNIGSARANLGLGTAAVQNITTTPTDTTGGRLLKVGDFGIGAISGISVPDANAISATGVYAIQNNTTNLPSGVGAGGTIFNQIWDSNSSQQILVFGSKLWIRTKATSWGNWQEVYTTSNSNALASQVQASLQPALDLKVNRSGDAMTGSLTLPSMEIGSGSQQGYIDFHSSNTNNDYDSRIVSSLGNSTTGQGALNYIAAGGHYFTGLINGTATVAQSLTGNIGIGQVNSLQAQLDGKMSVSGGGNPAFSSSKFSGPWSGTGGAAGIQGLNVGWNSGEASGFSGEANFVCNRGSGTGGFTFRCINANNTSGGPVTTISYDGSMYVPGRLTSAGDVHVGGSFIDTSGDINGSRWGGYLSNYLSSFYLTIGNLANNIAQMGTGGIGTYAFLVNTSGSTVAAGQNLSSGLSYASTTSNGGASTNGGTWRAMGFGVNNGATLWLRVA</sequence>
<dbReference type="Gene3D" id="6.20.70.20">
    <property type="match status" value="1"/>
</dbReference>
<dbReference type="CDD" id="cd19958">
    <property type="entry name" value="pyocin_knob"/>
    <property type="match status" value="1"/>
</dbReference>
<evidence type="ECO:0000313" key="2">
    <source>
        <dbReference type="Proteomes" id="UP000203989"/>
    </source>
</evidence>
<protein>
    <submittedName>
        <fullName evidence="1">Putative tail fiber assembly protein</fullName>
    </submittedName>
</protein>
<gene>
    <name evidence="1" type="ORF">vB_PsyM_KIL1_0077</name>
</gene>
<accession>A0A142IDL9</accession>
<organism evidence="1 2">
    <name type="scientific">Pseudomonas phage vB_PsyM_KIL1</name>
    <dbReference type="NCBI Taxonomy" id="1777065"/>
    <lineage>
        <taxon>Viruses</taxon>
        <taxon>Duplodnaviria</taxon>
        <taxon>Heunggongvirae</taxon>
        <taxon>Uroviricota</taxon>
        <taxon>Caudoviricetes</taxon>
        <taxon>Vandenendeviridae</taxon>
        <taxon>Gorskivirinae</taxon>
        <taxon>Flaumdravirus</taxon>
        <taxon>Flaumdravirus KIL4</taxon>
    </lineage>
</organism>
<dbReference type="KEGG" id="vg:28802470"/>
<dbReference type="EMBL" id="KU130126">
    <property type="protein sequence ID" value="AMR57324.1"/>
    <property type="molecule type" value="Genomic_DNA"/>
</dbReference>
<evidence type="ECO:0000313" key="1">
    <source>
        <dbReference type="EMBL" id="AMR57324.1"/>
    </source>
</evidence>
<dbReference type="RefSeq" id="YP_009276006.1">
    <property type="nucleotide sequence ID" value="NC_030934.1"/>
</dbReference>
<dbReference type="Proteomes" id="UP000203989">
    <property type="component" value="Segment"/>
</dbReference>